<evidence type="ECO:0000313" key="1">
    <source>
        <dbReference type="EMBL" id="KAI8438398.1"/>
    </source>
</evidence>
<proteinExistence type="predicted"/>
<sequence>MVLTFNIHKVQIILFLTFMCSINTARHFRHRTHNYARNHSISRNTSILTDSDSKVNVTIYYETHCPYCINFFRSRLGPTMEVLSSRMNIHMVPYGNAKTTYDSENRQYMFRCQHGPIECYGNKIHACAIDLLQNSTKAALFNVCLMTETYSYAALDNVLTSCGAKFHIQTNDIRECVNSKRGSALLREYGDQTHALSLNGVPSLMLDGEPSEFLEYDLCRLLRPTPHGEYSNNENWQSASQKNQHNRESKVRLTIFYETHCPSTIRFFKEQLAPTVERLASHLHVYMIPYGHTKTKYENGQYTFQCQHGDIECYGNRLHACAVDNIASNALATLFNICIIGKTYDYNKFNDLVSSCGRKLNVPTSALWQCMQSDRSSYLLKRYGDQTRVLGPRHVPYVILNGSDEDQEVITQYLVFEPRLLVERPTEYYTYQTQVVDGKTEIVCQHGPAECYGNKLHACAIDIIQNETQAEFYNTCMMARNWGGAGSTDVDAANCGKSMGVDGAAVTACAQSQKGEDLLEYYGKETGKHPEKKSVPYVLINNKSFEDEYDQLMAQVCAAFQNPPPQCQEKRVVDGKTEIVCQHGPAECYGNKLHACAIDIIQNETRAEFYNTCMMAANWGGAGSTDADAANCGTSMGIDGAAVTACARSQRGEDLLEYYGQETDKHPDKTSVPYTLINGKLFNDNDSQFMAEVCAAFKNPPPQCQEVYQ</sequence>
<gene>
    <name evidence="1" type="ORF">MSG28_010940</name>
</gene>
<evidence type="ECO:0000313" key="2">
    <source>
        <dbReference type="Proteomes" id="UP001064048"/>
    </source>
</evidence>
<dbReference type="Proteomes" id="UP001064048">
    <property type="component" value="Chromosome 18"/>
</dbReference>
<name>A0ACC0KQ24_CHOFU</name>
<dbReference type="EMBL" id="CM046118">
    <property type="protein sequence ID" value="KAI8438398.1"/>
    <property type="molecule type" value="Genomic_DNA"/>
</dbReference>
<keyword evidence="2" id="KW-1185">Reference proteome</keyword>
<accession>A0ACC0KQ24</accession>
<organism evidence="1 2">
    <name type="scientific">Choristoneura fumiferana</name>
    <name type="common">Spruce budworm moth</name>
    <name type="synonym">Archips fumiferana</name>
    <dbReference type="NCBI Taxonomy" id="7141"/>
    <lineage>
        <taxon>Eukaryota</taxon>
        <taxon>Metazoa</taxon>
        <taxon>Ecdysozoa</taxon>
        <taxon>Arthropoda</taxon>
        <taxon>Hexapoda</taxon>
        <taxon>Insecta</taxon>
        <taxon>Pterygota</taxon>
        <taxon>Neoptera</taxon>
        <taxon>Endopterygota</taxon>
        <taxon>Lepidoptera</taxon>
        <taxon>Glossata</taxon>
        <taxon>Ditrysia</taxon>
        <taxon>Tortricoidea</taxon>
        <taxon>Tortricidae</taxon>
        <taxon>Tortricinae</taxon>
        <taxon>Choristoneura</taxon>
    </lineage>
</organism>
<comment type="caution">
    <text evidence="1">The sequence shown here is derived from an EMBL/GenBank/DDBJ whole genome shotgun (WGS) entry which is preliminary data.</text>
</comment>
<reference evidence="1 2" key="1">
    <citation type="journal article" date="2022" name="Genome Biol. Evol.">
        <title>The Spruce Budworm Genome: Reconstructing the Evolutionary History of Antifreeze Proteins.</title>
        <authorList>
            <person name="Beliveau C."/>
            <person name="Gagne P."/>
            <person name="Picq S."/>
            <person name="Vernygora O."/>
            <person name="Keeling C.I."/>
            <person name="Pinkney K."/>
            <person name="Doucet D."/>
            <person name="Wen F."/>
            <person name="Johnston J.S."/>
            <person name="Maaroufi H."/>
            <person name="Boyle B."/>
            <person name="Laroche J."/>
            <person name="Dewar K."/>
            <person name="Juretic N."/>
            <person name="Blackburn G."/>
            <person name="Nisole A."/>
            <person name="Brunet B."/>
            <person name="Brandao M."/>
            <person name="Lumley L."/>
            <person name="Duan J."/>
            <person name="Quan G."/>
            <person name="Lucarotti C.J."/>
            <person name="Roe A.D."/>
            <person name="Sperling F.A.H."/>
            <person name="Levesque R.C."/>
            <person name="Cusson M."/>
        </authorList>
    </citation>
    <scope>NUCLEOTIDE SEQUENCE [LARGE SCALE GENOMIC DNA]</scope>
    <source>
        <strain evidence="1">Glfc:IPQL:Cfum</strain>
    </source>
</reference>
<protein>
    <submittedName>
        <fullName evidence="1">Uncharacterized protein</fullName>
    </submittedName>
</protein>